<dbReference type="EMBL" id="JARAKH010000004">
    <property type="protein sequence ID" value="KAK8404664.1"/>
    <property type="molecule type" value="Genomic_DNA"/>
</dbReference>
<reference evidence="1 2" key="1">
    <citation type="submission" date="2023-03" db="EMBL/GenBank/DDBJ databases">
        <title>High-quality genome of Scylla paramamosain provides insights in environmental adaptation.</title>
        <authorList>
            <person name="Zhang L."/>
        </authorList>
    </citation>
    <scope>NUCLEOTIDE SEQUENCE [LARGE SCALE GENOMIC DNA]</scope>
    <source>
        <strain evidence="1">LZ_2023a</strain>
        <tissue evidence="1">Muscle</tissue>
    </source>
</reference>
<dbReference type="Proteomes" id="UP001487740">
    <property type="component" value="Unassembled WGS sequence"/>
</dbReference>
<gene>
    <name evidence="1" type="ORF">O3P69_007720</name>
</gene>
<evidence type="ECO:0000313" key="1">
    <source>
        <dbReference type="EMBL" id="KAK8404664.1"/>
    </source>
</evidence>
<name>A0AAW0UY97_SCYPA</name>
<comment type="caution">
    <text evidence="1">The sequence shown here is derived from an EMBL/GenBank/DDBJ whole genome shotgun (WGS) entry which is preliminary data.</text>
</comment>
<sequence>MGEMMRAAEAVTVVEVMRAREMVKVEMMRVAEVVVQQTTITPTPPSLTSLTKASNSLSLTTTNSTSSSSTTISSSFFFSFPKAAPPHQPTPAQQVVSCHFPKGLTANTLSTSRHTHCSFLTFAYPPPPSTTHHCSAHPANLIISRKCMVEMDTFTSRDMKER</sequence>
<accession>A0AAW0UY97</accession>
<protein>
    <submittedName>
        <fullName evidence="1">Uncharacterized protein</fullName>
    </submittedName>
</protein>
<proteinExistence type="predicted"/>
<dbReference type="AlphaFoldDB" id="A0AAW0UY97"/>
<keyword evidence="2" id="KW-1185">Reference proteome</keyword>
<organism evidence="1 2">
    <name type="scientific">Scylla paramamosain</name>
    <name type="common">Mud crab</name>
    <dbReference type="NCBI Taxonomy" id="85552"/>
    <lineage>
        <taxon>Eukaryota</taxon>
        <taxon>Metazoa</taxon>
        <taxon>Ecdysozoa</taxon>
        <taxon>Arthropoda</taxon>
        <taxon>Crustacea</taxon>
        <taxon>Multicrustacea</taxon>
        <taxon>Malacostraca</taxon>
        <taxon>Eumalacostraca</taxon>
        <taxon>Eucarida</taxon>
        <taxon>Decapoda</taxon>
        <taxon>Pleocyemata</taxon>
        <taxon>Brachyura</taxon>
        <taxon>Eubrachyura</taxon>
        <taxon>Portunoidea</taxon>
        <taxon>Portunidae</taxon>
        <taxon>Portuninae</taxon>
        <taxon>Scylla</taxon>
    </lineage>
</organism>
<evidence type="ECO:0000313" key="2">
    <source>
        <dbReference type="Proteomes" id="UP001487740"/>
    </source>
</evidence>